<name>A0A096BFK7_9FIRM</name>
<dbReference type="STRING" id="1156417.Y919_10880"/>
<sequence length="78" mass="9159">MRASDQASDQVENNKINEILEFCKTPRSRSEIQDYIGIKSRRYFREKILNPLIKGGLLKLTIPDKPTSPKQKYYSNRK</sequence>
<dbReference type="Proteomes" id="UP000029622">
    <property type="component" value="Unassembled WGS sequence"/>
</dbReference>
<gene>
    <name evidence="2" type="ORF">Y919_10880</name>
</gene>
<dbReference type="Pfam" id="PF21247">
    <property type="entry name" value="Fic-like_C"/>
    <property type="match status" value="1"/>
</dbReference>
<evidence type="ECO:0000259" key="1">
    <source>
        <dbReference type="Pfam" id="PF21247"/>
    </source>
</evidence>
<evidence type="ECO:0000313" key="2">
    <source>
        <dbReference type="EMBL" id="KGG79632.1"/>
    </source>
</evidence>
<accession>A0A096BFK7</accession>
<comment type="caution">
    <text evidence="2">The sequence shown here is derived from an EMBL/GenBank/DDBJ whole genome shotgun (WGS) entry which is preliminary data.</text>
</comment>
<evidence type="ECO:0000313" key="3">
    <source>
        <dbReference type="Proteomes" id="UP000029622"/>
    </source>
</evidence>
<feature type="domain" description="Filamentation induced by cAMP protein Fic-like C-terminal" evidence="1">
    <location>
        <begin position="16"/>
        <end position="73"/>
    </location>
</feature>
<dbReference type="EMBL" id="AZTB01000072">
    <property type="protein sequence ID" value="KGG79632.1"/>
    <property type="molecule type" value="Genomic_DNA"/>
</dbReference>
<reference evidence="2 3" key="1">
    <citation type="submission" date="2013-12" db="EMBL/GenBank/DDBJ databases">
        <title>Draft genome sequence of Caloranaerobacter sp. H53214.</title>
        <authorList>
            <person name="Jiang L.J."/>
            <person name="Shao Z.Z."/>
            <person name="Long M.N."/>
        </authorList>
    </citation>
    <scope>NUCLEOTIDE SEQUENCE [LARGE SCALE GENOMIC DNA]</scope>
    <source>
        <strain evidence="2 3">H53214</strain>
    </source>
</reference>
<proteinExistence type="predicted"/>
<organism evidence="2 3">
    <name type="scientific">Caloranaerobacter azorensis H53214</name>
    <dbReference type="NCBI Taxonomy" id="1156417"/>
    <lineage>
        <taxon>Bacteria</taxon>
        <taxon>Bacillati</taxon>
        <taxon>Bacillota</taxon>
        <taxon>Tissierellia</taxon>
        <taxon>Tissierellales</taxon>
        <taxon>Thermohalobacteraceae</taxon>
        <taxon>Caloranaerobacter</taxon>
    </lineage>
</organism>
<dbReference type="AlphaFoldDB" id="A0A096BFK7"/>
<dbReference type="InterPro" id="IPR049514">
    <property type="entry name" value="Fic-like_C"/>
</dbReference>
<protein>
    <recommendedName>
        <fullName evidence="1">Filamentation induced by cAMP protein Fic-like C-terminal domain-containing protein</fullName>
    </recommendedName>
</protein>